<reference evidence="1 2" key="1">
    <citation type="submission" date="2023-01" db="EMBL/GenBank/DDBJ databases">
        <title>Minimal conservation of predation-associated metabolite biosynthetic gene clusters underscores biosynthetic potential of Myxococcota including descriptions for ten novel species: Archangium lansinium sp. nov., Myxococcus landrumus sp. nov., Nannocystis bai.</title>
        <authorList>
            <person name="Ahearne A."/>
            <person name="Stevens C."/>
            <person name="Dowd S."/>
        </authorList>
    </citation>
    <scope>NUCLEOTIDE SEQUENCE [LARGE SCALE GENOMIC DNA]</scope>
    <source>
        <strain evidence="1 2">WIWO2</strain>
    </source>
</reference>
<dbReference type="RefSeq" id="WP_272102214.1">
    <property type="nucleotide sequence ID" value="NZ_JAQNDK010000005.1"/>
</dbReference>
<protein>
    <submittedName>
        <fullName evidence="1">Uncharacterized protein</fullName>
    </submittedName>
</protein>
<name>A0ABT5CE40_9BACT</name>
<keyword evidence="2" id="KW-1185">Reference proteome</keyword>
<dbReference type="Proteomes" id="UP001217485">
    <property type="component" value="Unassembled WGS sequence"/>
</dbReference>
<evidence type="ECO:0000313" key="2">
    <source>
        <dbReference type="Proteomes" id="UP001217485"/>
    </source>
</evidence>
<organism evidence="1 2">
    <name type="scientific">Sorangium atrum</name>
    <dbReference type="NCBI Taxonomy" id="2995308"/>
    <lineage>
        <taxon>Bacteria</taxon>
        <taxon>Pseudomonadati</taxon>
        <taxon>Myxococcota</taxon>
        <taxon>Polyangia</taxon>
        <taxon>Polyangiales</taxon>
        <taxon>Polyangiaceae</taxon>
        <taxon>Sorangium</taxon>
    </lineage>
</organism>
<gene>
    <name evidence="1" type="ORF">POL72_40550</name>
</gene>
<sequence length="118" mass="12035">MSTSQKPVTSAALLATAAHLNFRATSRDRSGSTLGVLVDASGAQQYLVIASGGAEGTWTLARELPVGLAPFLLYESAANVLRGGSLSEDGSISFHGALYTIESSFDGSTRAAKVSGSV</sequence>
<accession>A0ABT5CE40</accession>
<comment type="caution">
    <text evidence="1">The sequence shown here is derived from an EMBL/GenBank/DDBJ whole genome shotgun (WGS) entry which is preliminary data.</text>
</comment>
<proteinExistence type="predicted"/>
<dbReference type="EMBL" id="JAQNDK010000005">
    <property type="protein sequence ID" value="MDC0684085.1"/>
    <property type="molecule type" value="Genomic_DNA"/>
</dbReference>
<evidence type="ECO:0000313" key="1">
    <source>
        <dbReference type="EMBL" id="MDC0684085.1"/>
    </source>
</evidence>